<sequence>MPKRVREHIAITTVIKGILDHYPAGAATLREFLQNTDDCGATTQNFVLDTRSFSTTSVFHPVLEACQGPALFATNDGLFKAADWKAITEINTSSKTGDETTTGKFGLGFRSCYHITDTPQIFSGHQLLTLDPHGRVPGYEGGFELNTSIESDLEKYSDHFDAFAAVLPEDEDLAEYDGTAIRLPLRLEPQALTSEIKQMPTSIADIRRMFEDFASKELPVAMLFLKNITSISLSEVDEEGAEKVFARAWIEMDESDIQLRSQNRGREQEMSPLELFIHLEINGAEAVQQWLVWHFVESYETIQEIMAEELEQPISQIRTKMVTDKLLPHIALAIALPSLSWLPYTPAEGKLFTLLPLPIDTGFPLHLHGILALTSSRQGLRNYHDVAVGSREEFLVMWNQIVFSHLAPKAWAGLLVYLADQSGLLTPFDLWPNLSSFSGGDQHYWEGLPRRLLECTASEHIWPVSGGNVEDILYLPLEDLLIVEPTDFDERLIQTLKLCGILVTHPPKRVFSLITESDELSSFIMTPATVRAGLNNRVDDIRQLGKNSLRILCDYLASASDLSLLLGLPLIPTVDGRHISISLRETFPHILATPDEAIIFGNSEPDLLSQQDMAPETEALLLKTNRVHCLLPARVLTYLQNRFPQRRTSNVALTDADIRWLIQFWTWIGRWNRASDLLSSPLASKLHILHLIPLSTGNEARRCASFAIGFAEGSSDLIEAFKTLKLPVLHPEVSAQNPVIRHMMKLPNSVAFLLDELAHHTNYFPAMDVRTRELIHDHLTTCFASGRPSLTDAQKNTLRLLPIFPLIPPGERQSGNITFDNAPVSSKFIDSSIEILPSVHGIAFVDAVAGHGLLAALCCKVIPEPLLLEIAIFHWSQQDRWLASLLIHRIMRRMSDLSLKARLKLQNLPFITVSENETELRAPALVVDPRSRIALLFDSDDLVLPTGDFGLNEPGSYMSVLRDFGMLLYTLTPEIIMERVDAIANPSKIVKERSMKAFTLLELLDELCRGSRGVPSDIIDHITSRKWLPASGGLHVASDCWDNSHADTPFCDSVLNIIDLKLSSNELRQALGWDEISFHTLLRQLVNIVAGKARKTPSVAGNDSKSQRIVPVLLELGRRYQAGSVDDDDLDYLLECVGNQPWVPTTSMTCMCAEQTMLCSTYLGPAFQRVYPNLLDDETTALLKRMGISERPPLPSLRAELHSMSSKTYSDSRSKASHVKTALAILEEICSASEVSPDFDPTDLFIPITDSTLHRAKSVLYNDTGLETEATEGSLTAHPDLSQALARKLRLTHLSSENFHRDGAGFEVFCLFEDLTTRINGVLMAYHVEYASNEWIANADDANASQVSLLVDERIFHGPRLLAPSMTEFQECPALVIHNDSIFTKEDFSGLARIGVGGKGDLPDKIGRFGLGVLSLYHFTELPMIVSADCVLFLDPSRKYLPHDKGPQQQRLNGVKMTLESCRIRYPDHMKPLDGLFQFSITQTHYNGTIFRLPLRTASQAKDSKISEKSFSAVDIHSIDSAFYPHATQSLFFSKIRCIQALRRGPGGRLSQLWRVTGQRDLSEAGLLSSTKLQLQFESGMETTEEKWLVTCSTREEVVPAQFAPLIKKYRLSTPSLAIALPLSIPPDVNAPKLRLFATLPLPIETSLPVHLHSSWILSSDRRSIQYDAPDASGAKPLDSLYNEYLLTELCPPVYFETLAAIVTTHPNLAYRFWPTETIDNISAALAKSFYANFTSTPHSICKTVTNLWKAPPDCWFNTSKNPAVRDLLTMLRFSAFVCDLPKFDRNLVDWDGLTTDNARVVAGLLRLNQEIVCSVLSNRTAISHTIRDVLRYLVEGEQNLMGIPLLQLKSGEVRTFDQSAELIFASYCDDIGQLFGADRVVGPAIPIIGNTLEYLINANLNVRKLNLTGIKYLLEQCHDAITPAGRKIVPNFTESNRHWYKSVLTFLNKLDCVKWSDVASLPLIPTIHGGAVVSLEYAKKPEVLRGSLMRQWNCPINPVDGLGVIIIDDIDLPFITSELPHMDELSALLHALKSTPHPLSDLNHHIGTKKWKELSQWIISRITESSVARLSYEDIYTLTLLPIFSGTRGQDPWSYTAAHNLHMLPRNVTTVNLRAVLQYLPSTLFALHSVGLRTILNSCVLQNRSLELTSERFINLLSIPSEITASDDDNYLTLLRLFVTLHPEVYHGRLIPDEHRQVQVPGTLYDHRVQLFTRVLEGHPELFIHPRFRDGAMMGAFITLGVRRSVGSSELLACATTLDQDARNDVDVTQRARQFWRHFNSGVASSITQQLAFAQLSHLRFIPAHPERHSQDDLARFANGLPSVISPDQAVLRQHSSIAWTQRATIADEPSAILIAIMPMLGVPTIGEVVAHLLVLATEIAPQHSPNMHLLADIKATYACLNSNIQNARILLQNYQDTFLWLNVDDPRSRHETWVWRSSKQLVFDMSFDDEGDEFYDAKDFLY</sequence>
<dbReference type="VEuPathDB" id="FungiDB:BD410DRAFT_461654"/>
<reference evidence="2 3" key="1">
    <citation type="submission" date="2018-06" db="EMBL/GenBank/DDBJ databases">
        <title>A transcriptomic atlas of mushroom development highlights an independent origin of complex multicellularity.</title>
        <authorList>
            <consortium name="DOE Joint Genome Institute"/>
            <person name="Krizsan K."/>
            <person name="Almasi E."/>
            <person name="Merenyi Z."/>
            <person name="Sahu N."/>
            <person name="Viragh M."/>
            <person name="Koszo T."/>
            <person name="Mondo S."/>
            <person name="Kiss B."/>
            <person name="Balint B."/>
            <person name="Kues U."/>
            <person name="Barry K."/>
            <person name="Hegedus J.C."/>
            <person name="Henrissat B."/>
            <person name="Johnson J."/>
            <person name="Lipzen A."/>
            <person name="Ohm R."/>
            <person name="Nagy I."/>
            <person name="Pangilinan J."/>
            <person name="Yan J."/>
            <person name="Xiong Y."/>
            <person name="Grigoriev I.V."/>
            <person name="Hibbett D.S."/>
            <person name="Nagy L.G."/>
        </authorList>
    </citation>
    <scope>NUCLEOTIDE SEQUENCE [LARGE SCALE GENOMIC DNA]</scope>
    <source>
        <strain evidence="2 3">SZMC22713</strain>
    </source>
</reference>
<proteinExistence type="predicted"/>
<accession>A0A4Y7PUX3</accession>
<keyword evidence="3" id="KW-1185">Reference proteome</keyword>
<evidence type="ECO:0000313" key="2">
    <source>
        <dbReference type="EMBL" id="TDL18851.1"/>
    </source>
</evidence>
<evidence type="ECO:0000259" key="1">
    <source>
        <dbReference type="Pfam" id="PF25794"/>
    </source>
</evidence>
<protein>
    <recommendedName>
        <fullName evidence="1">Sacsin/Nov domain-containing protein</fullName>
    </recommendedName>
</protein>
<organism evidence="2 3">
    <name type="scientific">Rickenella mellea</name>
    <dbReference type="NCBI Taxonomy" id="50990"/>
    <lineage>
        <taxon>Eukaryota</taxon>
        <taxon>Fungi</taxon>
        <taxon>Dikarya</taxon>
        <taxon>Basidiomycota</taxon>
        <taxon>Agaricomycotina</taxon>
        <taxon>Agaricomycetes</taxon>
        <taxon>Hymenochaetales</taxon>
        <taxon>Rickenellaceae</taxon>
        <taxon>Rickenella</taxon>
    </lineage>
</organism>
<dbReference type="PANTHER" id="PTHR46919:SF2">
    <property type="entry name" value="SACSIN"/>
    <property type="match status" value="1"/>
</dbReference>
<dbReference type="PANTHER" id="PTHR46919">
    <property type="entry name" value="ZINC FINGER, C3HC4 TYPE (RING FINGER) FAMILY PROTEIN"/>
    <property type="match status" value="1"/>
</dbReference>
<dbReference type="OrthoDB" id="1262810at2759"/>
<evidence type="ECO:0000313" key="3">
    <source>
        <dbReference type="Proteomes" id="UP000294933"/>
    </source>
</evidence>
<gene>
    <name evidence="2" type="ORF">BD410DRAFT_461654</name>
</gene>
<dbReference type="InterPro" id="IPR058210">
    <property type="entry name" value="SACS/Nov_dom"/>
</dbReference>
<feature type="domain" description="Sacsin/Nov" evidence="1">
    <location>
        <begin position="1313"/>
        <end position="1540"/>
    </location>
</feature>
<feature type="domain" description="Sacsin/Nov" evidence="1">
    <location>
        <begin position="10"/>
        <end position="242"/>
    </location>
</feature>
<dbReference type="SUPFAM" id="SSF55874">
    <property type="entry name" value="ATPase domain of HSP90 chaperone/DNA topoisomerase II/histidine kinase"/>
    <property type="match status" value="2"/>
</dbReference>
<dbReference type="NCBIfam" id="NF047352">
    <property type="entry name" value="P_loop_sacsin"/>
    <property type="match status" value="1"/>
</dbReference>
<dbReference type="InterPro" id="IPR036890">
    <property type="entry name" value="HATPase_C_sf"/>
</dbReference>
<dbReference type="EMBL" id="ML170203">
    <property type="protein sequence ID" value="TDL18851.1"/>
    <property type="molecule type" value="Genomic_DNA"/>
</dbReference>
<dbReference type="STRING" id="50990.A0A4Y7PUX3"/>
<dbReference type="Pfam" id="PF25794">
    <property type="entry name" value="SACS"/>
    <property type="match status" value="2"/>
</dbReference>
<name>A0A4Y7PUX3_9AGAM</name>
<dbReference type="Proteomes" id="UP000294933">
    <property type="component" value="Unassembled WGS sequence"/>
</dbReference>